<sequence length="144" mass="16591">MTLCAAVAAVQSLIRLADTKNEYTYDPPPWSWKLKSRTPSELIFVSVNLEDDYEKYIGATRILSANTEDANRKRIEKLEANLDFDLKDKFILKLSGEKLDKAVTVTITISYKYRRDTFLPGNHNMYGGWTSDYDLVKDKEIIFP</sequence>
<accession>A0A518CQD7</accession>
<dbReference type="EMBL" id="CP036281">
    <property type="protein sequence ID" value="QDU81446.1"/>
    <property type="molecule type" value="Genomic_DNA"/>
</dbReference>
<name>A0A518CQD7_9PLAN</name>
<organism evidence="1 2">
    <name type="scientific">Polystyrenella longa</name>
    <dbReference type="NCBI Taxonomy" id="2528007"/>
    <lineage>
        <taxon>Bacteria</taxon>
        <taxon>Pseudomonadati</taxon>
        <taxon>Planctomycetota</taxon>
        <taxon>Planctomycetia</taxon>
        <taxon>Planctomycetales</taxon>
        <taxon>Planctomycetaceae</taxon>
        <taxon>Polystyrenella</taxon>
    </lineage>
</organism>
<evidence type="ECO:0000313" key="2">
    <source>
        <dbReference type="Proteomes" id="UP000317178"/>
    </source>
</evidence>
<keyword evidence="2" id="KW-1185">Reference proteome</keyword>
<dbReference type="KEGG" id="plon:Pla110_31870"/>
<proteinExistence type="predicted"/>
<reference evidence="1 2" key="1">
    <citation type="submission" date="2019-02" db="EMBL/GenBank/DDBJ databases">
        <title>Deep-cultivation of Planctomycetes and their phenomic and genomic characterization uncovers novel biology.</title>
        <authorList>
            <person name="Wiegand S."/>
            <person name="Jogler M."/>
            <person name="Boedeker C."/>
            <person name="Pinto D."/>
            <person name="Vollmers J."/>
            <person name="Rivas-Marin E."/>
            <person name="Kohn T."/>
            <person name="Peeters S.H."/>
            <person name="Heuer A."/>
            <person name="Rast P."/>
            <person name="Oberbeckmann S."/>
            <person name="Bunk B."/>
            <person name="Jeske O."/>
            <person name="Meyerdierks A."/>
            <person name="Storesund J.E."/>
            <person name="Kallscheuer N."/>
            <person name="Luecker S."/>
            <person name="Lage O.M."/>
            <person name="Pohl T."/>
            <person name="Merkel B.J."/>
            <person name="Hornburger P."/>
            <person name="Mueller R.-W."/>
            <person name="Bruemmer F."/>
            <person name="Labrenz M."/>
            <person name="Spormann A.M."/>
            <person name="Op den Camp H."/>
            <person name="Overmann J."/>
            <person name="Amann R."/>
            <person name="Jetten M.S.M."/>
            <person name="Mascher T."/>
            <person name="Medema M.H."/>
            <person name="Devos D.P."/>
            <person name="Kaster A.-K."/>
            <person name="Ovreas L."/>
            <person name="Rohde M."/>
            <person name="Galperin M.Y."/>
            <person name="Jogler C."/>
        </authorList>
    </citation>
    <scope>NUCLEOTIDE SEQUENCE [LARGE SCALE GENOMIC DNA]</scope>
    <source>
        <strain evidence="1 2">Pla110</strain>
    </source>
</reference>
<evidence type="ECO:0000313" key="1">
    <source>
        <dbReference type="EMBL" id="QDU81446.1"/>
    </source>
</evidence>
<protein>
    <submittedName>
        <fullName evidence="1">Uncharacterized protein</fullName>
    </submittedName>
</protein>
<dbReference type="Proteomes" id="UP000317178">
    <property type="component" value="Chromosome"/>
</dbReference>
<dbReference type="AlphaFoldDB" id="A0A518CQD7"/>
<gene>
    <name evidence="1" type="ORF">Pla110_31870</name>
</gene>